<organism evidence="2">
    <name type="scientific">Pseudomonas phage Lepni01</name>
    <dbReference type="NCBI Taxonomy" id="3138536"/>
    <lineage>
        <taxon>Viruses</taxon>
    </lineage>
</organism>
<dbReference type="Gene3D" id="1.10.530.10">
    <property type="match status" value="1"/>
</dbReference>
<accession>A0AAU6W3D4</accession>
<dbReference type="CDD" id="cd00254">
    <property type="entry name" value="LT-like"/>
    <property type="match status" value="1"/>
</dbReference>
<dbReference type="Pfam" id="PF01464">
    <property type="entry name" value="SLT"/>
    <property type="match status" value="1"/>
</dbReference>
<protein>
    <submittedName>
        <fullName evidence="2">Internal virion protein D</fullName>
    </submittedName>
</protein>
<dbReference type="EMBL" id="PP179331">
    <property type="protein sequence ID" value="XAI71040.1"/>
    <property type="molecule type" value="Genomic_DNA"/>
</dbReference>
<feature type="domain" description="Transglycosylase SLT" evidence="1">
    <location>
        <begin position="20"/>
        <end position="116"/>
    </location>
</feature>
<gene>
    <name evidence="2" type="ORF">Lepni01_00040</name>
</gene>
<evidence type="ECO:0000313" key="2">
    <source>
        <dbReference type="EMBL" id="XAI71040.1"/>
    </source>
</evidence>
<dbReference type="PANTHER" id="PTHR37423:SF2">
    <property type="entry name" value="MEMBRANE-BOUND LYTIC MUREIN TRANSGLYCOSYLASE C"/>
    <property type="match status" value="1"/>
</dbReference>
<proteinExistence type="predicted"/>
<dbReference type="InterPro" id="IPR023346">
    <property type="entry name" value="Lysozyme-like_dom_sf"/>
</dbReference>
<dbReference type="InterPro" id="IPR008258">
    <property type="entry name" value="Transglycosylase_SLT_dom_1"/>
</dbReference>
<evidence type="ECO:0000259" key="1">
    <source>
        <dbReference type="Pfam" id="PF01464"/>
    </source>
</evidence>
<sequence>MAKKTYADVKAAGTPYDGFIREAADANGVSYDYLHKKIFNESSFNPQAQSPTGPRGLGQFTRATGKAYGLLTDEDFFDPAKSINASARLTADLLKTYKGDYLKAALAYNQGNGRLGAPQLAALDQGDFTKIAPEGRQYMANLLDVAGDSPSRKWFEGADAPKLTAEFQEATRGISATPTVEQGSLSHNAGMNILGSAAPTQEKTFRQMEIEQNGPEKGAWYNSSEAMLAALKTSLPGQITRNITVEQQDPLEWMQDTGDREWSLEDYEMIRKEGVDSQYFDFIGDYTRYDKRKLPEAIKLAKENMGHDQTMRSAGWGAQLAAGGVQAATDPLTYIPVPGTALRTFGGRVLAQGAFSGSMAVAGEGIKEATTGIEGHYAGAAIGGALIGGGMAAVLDKWIAKSLVKPGREDMSDDELERVLARHGEAGLQSNDVKVDEDMLASARPEKVDDEMDDEYLEKILGMHGERSHRQEGRMEVSDDTVEGILARHQESSQPNEFIGPTIRLNAREQARLAGADDPTTMQWKSDEVPDEAFGIQYADHPTEPGAIRLPDGSIMSASNPLNPKLIKAMASLEPERAAAGFKFGGLTEIGLMLLRSEDEELRGIGAQLFRSPTGGVSGSNGKFGAVAADVIERERGQDHVALNAMVDAQQEAMKDVSVKTLPGGRQAQREYVDRRIAEAIEDPSGAKMAQLTEAEKKYAKVVEDHFVRKENSLENPAQYGNMDAVSIMPQTRHSGRYIPNIYDDAIKLLNLKRFGGPEGLQKAIVESWMASYLSRAAVKTRIDKMIKESLEKNGKVATPEDIKKSVVEYAYNKAYGISHTTDFNRSSLIDDNLEGLVGQDANNFLEGRHLFDSDMAINLSDGTTFSVNDLRNFDVPQITSSYNRRVNGDIGIMAATGKDTTALKDAILKIKAKNGNTQEVEALQESIKLLTGRSRRNPDTAAATLARALTDVSFFTKNAYMGAQNVTEIAGMISKGHTRMLMKGVPFLREMTTWGSKIKPEQLKDMHDMIFGRELDDLIRPRRADIVQRLRNQGYSGATAQMVGTAKFATGELAARSPFTKFLTETSNYILDAGRQGVLVDLVNHALSGKTSKLFDENRLHSMSITKAQFGDVTNALKEHLVADPKGGFKIRDKVKFQQDPRVMDIWRIGDKVADETILRPHKLSNTDAIAQNAWVKLAMQFKNFVFRSVNSRLIRGYYNATKNKQAIDQVKQVAASMMLASGFYVAQRYVQAQGMPKEERRDFLSRSLDMNMIAYAAASRSSHIGSPLGIANFGLAPLGFDAAAAVRTSVLPRGPQYTERNRAVKYSPLRSSGIQDPLSKFAEQVPGLGVLGSIYQIGTGTAGVFRDEGRAQDQDYKAAIYNGFRNLVPNDPATQKVTNLLFQEAGMEYGKRGQKVR</sequence>
<reference evidence="2" key="1">
    <citation type="journal article" date="2024" name="J. Gen. Virol.">
        <title>Novel phages of Pseudomonas syringae unveil numerous potential auxiliary metabolic genes.</title>
        <authorList>
            <person name="Feltin C."/>
            <person name="Garneau J.R."/>
            <person name="Morris C.E."/>
            <person name="Berard A."/>
            <person name="Torres-Barcelo C."/>
        </authorList>
    </citation>
    <scope>NUCLEOTIDE SEQUENCE</scope>
</reference>
<name>A0AAU6W3D4_9VIRU</name>
<dbReference type="SUPFAM" id="SSF53955">
    <property type="entry name" value="Lysozyme-like"/>
    <property type="match status" value="1"/>
</dbReference>
<dbReference type="PANTHER" id="PTHR37423">
    <property type="entry name" value="SOLUBLE LYTIC MUREIN TRANSGLYCOSYLASE-RELATED"/>
    <property type="match status" value="1"/>
</dbReference>